<reference evidence="1 2" key="1">
    <citation type="journal article" date="2014" name="Genome Biol. Evol.">
        <title>The genome of the myxosporean Thelohanellus kitauei shows adaptations to nutrient acquisition within its fish host.</title>
        <authorList>
            <person name="Yang Y."/>
            <person name="Xiong J."/>
            <person name="Zhou Z."/>
            <person name="Huo F."/>
            <person name="Miao W."/>
            <person name="Ran C."/>
            <person name="Liu Y."/>
            <person name="Zhang J."/>
            <person name="Feng J."/>
            <person name="Wang M."/>
            <person name="Wang M."/>
            <person name="Wang L."/>
            <person name="Yao B."/>
        </authorList>
    </citation>
    <scope>NUCLEOTIDE SEQUENCE [LARGE SCALE GENOMIC DNA]</scope>
    <source>
        <strain evidence="1">Wuqing</strain>
    </source>
</reference>
<sequence length="105" mass="12130">MRTKYSLRQLDEEIHFSLMAFVTFLCLHSRGCAICENDTLAYVYQPRGTKLFEYHKNPKMNCSRNDSLENDLKPTETNAKELSHIRQTLAGGYGGLIREPETRLC</sequence>
<dbReference type="Proteomes" id="UP000031668">
    <property type="component" value="Unassembled WGS sequence"/>
</dbReference>
<protein>
    <submittedName>
        <fullName evidence="1">Uncharacterized protein</fullName>
    </submittedName>
</protein>
<dbReference type="EMBL" id="JWZT01003512">
    <property type="protein sequence ID" value="KII66535.1"/>
    <property type="molecule type" value="Genomic_DNA"/>
</dbReference>
<keyword evidence="2" id="KW-1185">Reference proteome</keyword>
<accession>A0A0C2MQA9</accession>
<organism evidence="1 2">
    <name type="scientific">Thelohanellus kitauei</name>
    <name type="common">Myxosporean</name>
    <dbReference type="NCBI Taxonomy" id="669202"/>
    <lineage>
        <taxon>Eukaryota</taxon>
        <taxon>Metazoa</taxon>
        <taxon>Cnidaria</taxon>
        <taxon>Myxozoa</taxon>
        <taxon>Myxosporea</taxon>
        <taxon>Bivalvulida</taxon>
        <taxon>Platysporina</taxon>
        <taxon>Myxobolidae</taxon>
        <taxon>Thelohanellus</taxon>
    </lineage>
</organism>
<gene>
    <name evidence="1" type="ORF">RF11_15994</name>
</gene>
<dbReference type="AlphaFoldDB" id="A0A0C2MQA9"/>
<evidence type="ECO:0000313" key="2">
    <source>
        <dbReference type="Proteomes" id="UP000031668"/>
    </source>
</evidence>
<name>A0A0C2MQA9_THEKT</name>
<proteinExistence type="predicted"/>
<evidence type="ECO:0000313" key="1">
    <source>
        <dbReference type="EMBL" id="KII66535.1"/>
    </source>
</evidence>
<comment type="caution">
    <text evidence="1">The sequence shown here is derived from an EMBL/GenBank/DDBJ whole genome shotgun (WGS) entry which is preliminary data.</text>
</comment>